<dbReference type="Proteomes" id="UP000027222">
    <property type="component" value="Unassembled WGS sequence"/>
</dbReference>
<protein>
    <submittedName>
        <fullName evidence="1">Uncharacterized protein</fullName>
    </submittedName>
</protein>
<dbReference type="EMBL" id="KL142394">
    <property type="protein sequence ID" value="KDR71199.1"/>
    <property type="molecule type" value="Genomic_DNA"/>
</dbReference>
<keyword evidence="2" id="KW-1185">Reference proteome</keyword>
<accession>A0A067SU17</accession>
<evidence type="ECO:0000313" key="1">
    <source>
        <dbReference type="EMBL" id="KDR71199.1"/>
    </source>
</evidence>
<gene>
    <name evidence="1" type="ORF">GALMADRAFT_254393</name>
</gene>
<dbReference type="HOGENOM" id="CLU_3106491_0_0_1"/>
<dbReference type="AlphaFoldDB" id="A0A067SU17"/>
<evidence type="ECO:0000313" key="2">
    <source>
        <dbReference type="Proteomes" id="UP000027222"/>
    </source>
</evidence>
<name>A0A067SU17_GALM3</name>
<sequence length="51" mass="6100">MRIQDLNRTKGMSRTTVVDSASLYRPQARCPEIRIELRDRVIDTHEWQKTK</sequence>
<proteinExistence type="predicted"/>
<organism evidence="1 2">
    <name type="scientific">Galerina marginata (strain CBS 339.88)</name>
    <dbReference type="NCBI Taxonomy" id="685588"/>
    <lineage>
        <taxon>Eukaryota</taxon>
        <taxon>Fungi</taxon>
        <taxon>Dikarya</taxon>
        <taxon>Basidiomycota</taxon>
        <taxon>Agaricomycotina</taxon>
        <taxon>Agaricomycetes</taxon>
        <taxon>Agaricomycetidae</taxon>
        <taxon>Agaricales</taxon>
        <taxon>Agaricineae</taxon>
        <taxon>Strophariaceae</taxon>
        <taxon>Galerina</taxon>
    </lineage>
</organism>
<reference evidence="2" key="1">
    <citation type="journal article" date="2014" name="Proc. Natl. Acad. Sci. U.S.A.">
        <title>Extensive sampling of basidiomycete genomes demonstrates inadequacy of the white-rot/brown-rot paradigm for wood decay fungi.</title>
        <authorList>
            <person name="Riley R."/>
            <person name="Salamov A.A."/>
            <person name="Brown D.W."/>
            <person name="Nagy L.G."/>
            <person name="Floudas D."/>
            <person name="Held B.W."/>
            <person name="Levasseur A."/>
            <person name="Lombard V."/>
            <person name="Morin E."/>
            <person name="Otillar R."/>
            <person name="Lindquist E.A."/>
            <person name="Sun H."/>
            <person name="LaButti K.M."/>
            <person name="Schmutz J."/>
            <person name="Jabbour D."/>
            <person name="Luo H."/>
            <person name="Baker S.E."/>
            <person name="Pisabarro A.G."/>
            <person name="Walton J.D."/>
            <person name="Blanchette R.A."/>
            <person name="Henrissat B."/>
            <person name="Martin F."/>
            <person name="Cullen D."/>
            <person name="Hibbett D.S."/>
            <person name="Grigoriev I.V."/>
        </authorList>
    </citation>
    <scope>NUCLEOTIDE SEQUENCE [LARGE SCALE GENOMIC DNA]</scope>
    <source>
        <strain evidence="2">CBS 339.88</strain>
    </source>
</reference>